<keyword evidence="1" id="KW-0436">Ligase</keyword>
<accession>A0ABP3YKH4</accession>
<name>A0ABP3YKH4_9BACT</name>
<dbReference type="InterPro" id="IPR053158">
    <property type="entry name" value="CapK_Type1_Caps_Biosynth"/>
</dbReference>
<comment type="caution">
    <text evidence="1">The sequence shown here is derived from an EMBL/GenBank/DDBJ whole genome shotgun (WGS) entry which is preliminary data.</text>
</comment>
<dbReference type="PANTHER" id="PTHR36932:SF1">
    <property type="entry name" value="CAPSULAR POLYSACCHARIDE BIOSYNTHESIS PROTEIN"/>
    <property type="match status" value="1"/>
</dbReference>
<evidence type="ECO:0000313" key="2">
    <source>
        <dbReference type="Proteomes" id="UP001500469"/>
    </source>
</evidence>
<dbReference type="EMBL" id="BAAAFI010000049">
    <property type="protein sequence ID" value="GAA0881348.1"/>
    <property type="molecule type" value="Genomic_DNA"/>
</dbReference>
<reference evidence="2" key="1">
    <citation type="journal article" date="2019" name="Int. J. Syst. Evol. Microbiol.">
        <title>The Global Catalogue of Microorganisms (GCM) 10K type strain sequencing project: providing services to taxonomists for standard genome sequencing and annotation.</title>
        <authorList>
            <consortium name="The Broad Institute Genomics Platform"/>
            <consortium name="The Broad Institute Genome Sequencing Center for Infectious Disease"/>
            <person name="Wu L."/>
            <person name="Ma J."/>
        </authorList>
    </citation>
    <scope>NUCLEOTIDE SEQUENCE [LARGE SCALE GENOMIC DNA]</scope>
    <source>
        <strain evidence="2">JCM 16112</strain>
    </source>
</reference>
<protein>
    <submittedName>
        <fullName evidence="1">Phenylacetate--CoA ligase family protein</fullName>
    </submittedName>
</protein>
<dbReference type="Gene3D" id="3.40.50.12780">
    <property type="entry name" value="N-terminal domain of ligase-like"/>
    <property type="match status" value="1"/>
</dbReference>
<dbReference type="SUPFAM" id="SSF56801">
    <property type="entry name" value="Acetyl-CoA synthetase-like"/>
    <property type="match status" value="1"/>
</dbReference>
<dbReference type="Proteomes" id="UP001500469">
    <property type="component" value="Unassembled WGS sequence"/>
</dbReference>
<dbReference type="GO" id="GO:0016874">
    <property type="term" value="F:ligase activity"/>
    <property type="evidence" value="ECO:0007669"/>
    <property type="project" value="UniProtKB-KW"/>
</dbReference>
<evidence type="ECO:0000313" key="1">
    <source>
        <dbReference type="EMBL" id="GAA0881348.1"/>
    </source>
</evidence>
<dbReference type="InterPro" id="IPR042099">
    <property type="entry name" value="ANL_N_sf"/>
</dbReference>
<gene>
    <name evidence="1" type="ORF">GCM10009119_43180</name>
</gene>
<keyword evidence="2" id="KW-1185">Reference proteome</keyword>
<dbReference type="PANTHER" id="PTHR36932">
    <property type="entry name" value="CAPSULAR POLYSACCHARIDE BIOSYNTHESIS PROTEIN"/>
    <property type="match status" value="1"/>
</dbReference>
<proteinExistence type="predicted"/>
<sequence>MISRLFKSIYFRNELEVFFQLKKHIHFNEKQKLEYQISKLQNVLSIGRNVPYYYRILNRLNIENLSYQEFSKLPLLTKDIIREFGPDLINKEYKNLKSVYSNTSGGSTGEPVEFMQTKEFRDRAAGSYHFANYLNGISPYDSMLIFWGALRDMHNTESNPILKRVKNFLLNFRFLNTFVLNDKIILSYIKTVNSYKPNAIKAYVHSFYEVSKYINRNSIPILCSPVIQTSTGPLYPEVKEEIQKAFKNSHIFSFYGSREVSSIATETPAYSGMNVLYDNVFLEVLDENGIPVKKGEEGEIVITTLNNSYMPLLRYRIGDRAIKGDNLEFGTLILQSVVGRTLGVIHRADGSKIDGQFFTSLFFKSKGIRNFQLIQNQIDSLTLKIVKSVDYDENEMKVIMTRIMEELPGVKVDLVFCKDIDLTATGKKMYVFSRL</sequence>
<organism evidence="1 2">
    <name type="scientific">Algoriphagus jejuensis</name>
    <dbReference type="NCBI Taxonomy" id="419934"/>
    <lineage>
        <taxon>Bacteria</taxon>
        <taxon>Pseudomonadati</taxon>
        <taxon>Bacteroidota</taxon>
        <taxon>Cytophagia</taxon>
        <taxon>Cytophagales</taxon>
        <taxon>Cyclobacteriaceae</taxon>
        <taxon>Algoriphagus</taxon>
    </lineage>
</organism>
<dbReference type="RefSeq" id="WP_343855202.1">
    <property type="nucleotide sequence ID" value="NZ_BAAAFI010000049.1"/>
</dbReference>